<gene>
    <name evidence="2" type="ORF">BCR42DRAFT_427421</name>
</gene>
<dbReference type="EMBL" id="MCGE01000041">
    <property type="protein sequence ID" value="ORZ05982.1"/>
    <property type="molecule type" value="Genomic_DNA"/>
</dbReference>
<evidence type="ECO:0000256" key="1">
    <source>
        <dbReference type="SAM" id="MobiDB-lite"/>
    </source>
</evidence>
<keyword evidence="3" id="KW-1185">Reference proteome</keyword>
<feature type="region of interest" description="Disordered" evidence="1">
    <location>
        <begin position="182"/>
        <end position="209"/>
    </location>
</feature>
<dbReference type="Proteomes" id="UP000193560">
    <property type="component" value="Unassembled WGS sequence"/>
</dbReference>
<reference evidence="2 3" key="1">
    <citation type="submission" date="2016-07" db="EMBL/GenBank/DDBJ databases">
        <title>Pervasive Adenine N6-methylation of Active Genes in Fungi.</title>
        <authorList>
            <consortium name="DOE Joint Genome Institute"/>
            <person name="Mondo S.J."/>
            <person name="Dannebaum R.O."/>
            <person name="Kuo R.C."/>
            <person name="Labutti K."/>
            <person name="Haridas S."/>
            <person name="Kuo A."/>
            <person name="Salamov A."/>
            <person name="Ahrendt S.R."/>
            <person name="Lipzen A."/>
            <person name="Sullivan W."/>
            <person name="Andreopoulos W.B."/>
            <person name="Clum A."/>
            <person name="Lindquist E."/>
            <person name="Daum C."/>
            <person name="Ramamoorthy G.K."/>
            <person name="Gryganskyi A."/>
            <person name="Culley D."/>
            <person name="Magnuson J.K."/>
            <person name="James T.Y."/>
            <person name="O'Malley M.A."/>
            <person name="Stajich J.E."/>
            <person name="Spatafora J.W."/>
            <person name="Visel A."/>
            <person name="Grigoriev I.V."/>
        </authorList>
    </citation>
    <scope>NUCLEOTIDE SEQUENCE [LARGE SCALE GENOMIC DNA]</scope>
    <source>
        <strain evidence="2 3">NRRL 1336</strain>
    </source>
</reference>
<evidence type="ECO:0000313" key="3">
    <source>
        <dbReference type="Proteomes" id="UP000193560"/>
    </source>
</evidence>
<proteinExistence type="predicted"/>
<accession>A0A1X2HZB7</accession>
<dbReference type="OrthoDB" id="2407359at2759"/>
<protein>
    <submittedName>
        <fullName evidence="2">Uncharacterized protein</fullName>
    </submittedName>
</protein>
<organism evidence="2 3">
    <name type="scientific">Absidia repens</name>
    <dbReference type="NCBI Taxonomy" id="90262"/>
    <lineage>
        <taxon>Eukaryota</taxon>
        <taxon>Fungi</taxon>
        <taxon>Fungi incertae sedis</taxon>
        <taxon>Mucoromycota</taxon>
        <taxon>Mucoromycotina</taxon>
        <taxon>Mucoromycetes</taxon>
        <taxon>Mucorales</taxon>
        <taxon>Cunninghamellaceae</taxon>
        <taxon>Absidia</taxon>
    </lineage>
</organism>
<evidence type="ECO:0000313" key="2">
    <source>
        <dbReference type="EMBL" id="ORZ05982.1"/>
    </source>
</evidence>
<feature type="compositionally biased region" description="Polar residues" evidence="1">
    <location>
        <begin position="198"/>
        <end position="209"/>
    </location>
</feature>
<dbReference type="AlphaFoldDB" id="A0A1X2HZB7"/>
<sequence length="209" mass="23474">MSLSGFDKLLLFILESTNGSTSHLVVPPMLSKKITLATGSNTGRWQFYGTRKEVLDWMRDHKDIELENGLFSTTSTSTAGGGKPGSFHTHTELVIDMQHCYDSEQSYYNYYKSFFVSDYTVERVKVEIRPRIESKDNMIDSLCRTIVASGSRLGDVVDDLETQWNGPAKSYYQQTVDVFTDAPPPTHVLSADPPASIHINSNEQQQQGH</sequence>
<comment type="caution">
    <text evidence="2">The sequence shown here is derived from an EMBL/GenBank/DDBJ whole genome shotgun (WGS) entry which is preliminary data.</text>
</comment>
<name>A0A1X2HZB7_9FUNG</name>